<dbReference type="PROSITE" id="PS00161">
    <property type="entry name" value="ISOCITRATE_LYASE"/>
    <property type="match status" value="1"/>
</dbReference>
<dbReference type="EC" id="4.1.3.30" evidence="3"/>
<evidence type="ECO:0000313" key="8">
    <source>
        <dbReference type="EMBL" id="VCU10024.1"/>
    </source>
</evidence>
<dbReference type="RefSeq" id="WP_129610580.1">
    <property type="nucleotide sequence ID" value="NZ_UWOC01000170.1"/>
</dbReference>
<protein>
    <recommendedName>
        <fullName evidence="6">2-methylisocitrate lyase</fullName>
        <ecNumber evidence="3">4.1.3.30</ecNumber>
    </recommendedName>
</protein>
<evidence type="ECO:0000256" key="7">
    <source>
        <dbReference type="SAM" id="MobiDB-lite"/>
    </source>
</evidence>
<sequence length="313" mass="33267">MARPSLRDRLAHPPIVVAPGVYDALTATIAERAGFPALYVSGAAIAYTRLGRPDIGLVSMTEVAATVTLIRDRVDLPLVVDADTGYGNALNVARTVRLLERAGASAIQLEDQTFPKRCGHLADKTIVSATEMAGKIRAAVDARRSAETLIIARTDAVAIDGIDRAIERAQRYAEAGADLLFVEAPRSREQLGRITAALGGMKPLMANMVEGGQTPLAEASELQALGFHLVIFPGAIVRALARVAQEFYATLARDGSTAAFRDRMFDFDALNALIGTPEMLTLGRRYEAGPGAGDDAMQPDHEGAAATTSEEIR</sequence>
<dbReference type="InterPro" id="IPR040442">
    <property type="entry name" value="Pyrv_kinase-like_dom_sf"/>
</dbReference>
<dbReference type="Proteomes" id="UP000289200">
    <property type="component" value="Unassembled WGS sequence"/>
</dbReference>
<dbReference type="Pfam" id="PF13714">
    <property type="entry name" value="PEP_mutase"/>
    <property type="match status" value="1"/>
</dbReference>
<dbReference type="PANTHER" id="PTHR42905:SF5">
    <property type="entry name" value="CARBOXYVINYL-CARBOXYPHOSPHONATE PHOSPHORYLMUTASE, CHLOROPLASTIC"/>
    <property type="match status" value="1"/>
</dbReference>
<dbReference type="Gene3D" id="3.20.20.60">
    <property type="entry name" value="Phosphoenolpyruvate-binding domains"/>
    <property type="match status" value="1"/>
</dbReference>
<dbReference type="SUPFAM" id="SSF51621">
    <property type="entry name" value="Phosphoenolpyruvate/pyruvate domain"/>
    <property type="match status" value="1"/>
</dbReference>
<gene>
    <name evidence="8" type="primary">Dml_2</name>
    <name evidence="8" type="ORF">RHODGE_RHODGE_03681</name>
</gene>
<keyword evidence="8" id="KW-0456">Lyase</keyword>
<dbReference type="InterPro" id="IPR015813">
    <property type="entry name" value="Pyrv/PenolPyrv_kinase-like_dom"/>
</dbReference>
<dbReference type="EMBL" id="UWOC01000170">
    <property type="protein sequence ID" value="VCU10024.1"/>
    <property type="molecule type" value="Genomic_DNA"/>
</dbReference>
<evidence type="ECO:0000256" key="1">
    <source>
        <dbReference type="ARBA" id="ARBA00001050"/>
    </source>
</evidence>
<dbReference type="CDD" id="cd00377">
    <property type="entry name" value="ICL_PEPM"/>
    <property type="match status" value="1"/>
</dbReference>
<evidence type="ECO:0000313" key="9">
    <source>
        <dbReference type="Proteomes" id="UP000289200"/>
    </source>
</evidence>
<dbReference type="AlphaFoldDB" id="A0A3S4B5Z7"/>
<keyword evidence="9" id="KW-1185">Reference proteome</keyword>
<dbReference type="GO" id="GO:0046421">
    <property type="term" value="F:methylisocitrate lyase activity"/>
    <property type="evidence" value="ECO:0007669"/>
    <property type="project" value="UniProtKB-EC"/>
</dbReference>
<comment type="caution">
    <text evidence="8">The sequence shown here is derived from an EMBL/GenBank/DDBJ whole genome shotgun (WGS) entry which is preliminary data.</text>
</comment>
<dbReference type="FunFam" id="3.20.20.60:FF:000009">
    <property type="entry name" value="2-methylisocitrate lyase"/>
    <property type="match status" value="1"/>
</dbReference>
<comment type="function">
    <text evidence="5">Involved in the catabolism of short chain fatty acids (SCFA) via the 2-methylcitrate cycle I (propionate degradation route). Catalyzes the thermodynamically favored C-C bond cleavage of (2R,3S)-2-methylisocitrate to yield pyruvate and succinate via an alpha-carboxy-carbanion intermediate.</text>
</comment>
<accession>A0A3S4B5Z7</accession>
<organism evidence="8 9">
    <name type="scientific">Rhodoplanes serenus</name>
    <dbReference type="NCBI Taxonomy" id="200615"/>
    <lineage>
        <taxon>Bacteria</taxon>
        <taxon>Pseudomonadati</taxon>
        <taxon>Pseudomonadota</taxon>
        <taxon>Alphaproteobacteria</taxon>
        <taxon>Hyphomicrobiales</taxon>
        <taxon>Nitrobacteraceae</taxon>
        <taxon>Rhodoplanes</taxon>
    </lineage>
</organism>
<reference evidence="9" key="1">
    <citation type="submission" date="2018-10" db="EMBL/GenBank/DDBJ databases">
        <authorList>
            <person name="Peiro R."/>
            <person name="Begona"/>
            <person name="Cbmso G."/>
            <person name="Lopez M."/>
            <person name="Gonzalez S."/>
            <person name="Sacristan E."/>
            <person name="Castillo E."/>
        </authorList>
    </citation>
    <scope>NUCLEOTIDE SEQUENCE [LARGE SCALE GENOMIC DNA]</scope>
</reference>
<dbReference type="InterPro" id="IPR039556">
    <property type="entry name" value="ICL/PEPM"/>
</dbReference>
<dbReference type="InterPro" id="IPR018523">
    <property type="entry name" value="Isocitrate_lyase_ph_CS"/>
</dbReference>
<comment type="subunit">
    <text evidence="4">Homotetramer; dimer of dimers.</text>
</comment>
<dbReference type="OrthoDB" id="8629576at2"/>
<evidence type="ECO:0000256" key="5">
    <source>
        <dbReference type="ARBA" id="ARBA00057039"/>
    </source>
</evidence>
<evidence type="ECO:0000256" key="6">
    <source>
        <dbReference type="ARBA" id="ARBA00073849"/>
    </source>
</evidence>
<dbReference type="PANTHER" id="PTHR42905">
    <property type="entry name" value="PHOSPHOENOLPYRUVATE CARBOXYLASE"/>
    <property type="match status" value="1"/>
</dbReference>
<name>A0A3S4B5Z7_9BRAD</name>
<evidence type="ECO:0000256" key="2">
    <source>
        <dbReference type="ARBA" id="ARBA00009282"/>
    </source>
</evidence>
<proteinExistence type="inferred from homology"/>
<comment type="catalytic activity">
    <reaction evidence="1">
        <text>(2S,3R)-3-hydroxybutane-1,2,3-tricarboxylate = pyruvate + succinate</text>
        <dbReference type="Rhea" id="RHEA:16809"/>
        <dbReference type="ChEBI" id="CHEBI:15361"/>
        <dbReference type="ChEBI" id="CHEBI:30031"/>
        <dbReference type="ChEBI" id="CHEBI:57429"/>
        <dbReference type="EC" id="4.1.3.30"/>
    </reaction>
</comment>
<evidence type="ECO:0000256" key="4">
    <source>
        <dbReference type="ARBA" id="ARBA00044762"/>
    </source>
</evidence>
<feature type="region of interest" description="Disordered" evidence="7">
    <location>
        <begin position="286"/>
        <end position="313"/>
    </location>
</feature>
<comment type="similarity">
    <text evidence="2">Belongs to the isocitrate lyase/PEP mutase superfamily. Methylisocitrate lyase family.</text>
</comment>
<evidence type="ECO:0000256" key="3">
    <source>
        <dbReference type="ARBA" id="ARBA00012260"/>
    </source>
</evidence>